<keyword evidence="7" id="KW-1185">Reference proteome</keyword>
<gene>
    <name evidence="6" type="ORF">SK128_005154</name>
</gene>
<evidence type="ECO:0000259" key="5">
    <source>
        <dbReference type="PROSITE" id="PS01180"/>
    </source>
</evidence>
<name>A0AAN9A467_HALRR</name>
<evidence type="ECO:0000256" key="3">
    <source>
        <dbReference type="SAM" id="MobiDB-lite"/>
    </source>
</evidence>
<keyword evidence="1" id="KW-1015">Disulfide bond</keyword>
<evidence type="ECO:0000256" key="1">
    <source>
        <dbReference type="ARBA" id="ARBA00023157"/>
    </source>
</evidence>
<dbReference type="SUPFAM" id="SSF49854">
    <property type="entry name" value="Spermadhesin, CUB domain"/>
    <property type="match status" value="1"/>
</dbReference>
<evidence type="ECO:0000256" key="2">
    <source>
        <dbReference type="PROSITE-ProRule" id="PRU00059"/>
    </source>
</evidence>
<dbReference type="Gene3D" id="2.60.120.290">
    <property type="entry name" value="Spermadhesin, CUB domain"/>
    <property type="match status" value="1"/>
</dbReference>
<protein>
    <recommendedName>
        <fullName evidence="5">CUB domain-containing protein</fullName>
    </recommendedName>
</protein>
<feature type="chain" id="PRO_5042864338" description="CUB domain-containing protein" evidence="4">
    <location>
        <begin position="22"/>
        <end position="244"/>
    </location>
</feature>
<feature type="compositionally biased region" description="Low complexity" evidence="3">
    <location>
        <begin position="42"/>
        <end position="54"/>
    </location>
</feature>
<keyword evidence="4" id="KW-0732">Signal</keyword>
<organism evidence="6 7">
    <name type="scientific">Halocaridina rubra</name>
    <name type="common">Hawaiian red shrimp</name>
    <dbReference type="NCBI Taxonomy" id="373956"/>
    <lineage>
        <taxon>Eukaryota</taxon>
        <taxon>Metazoa</taxon>
        <taxon>Ecdysozoa</taxon>
        <taxon>Arthropoda</taxon>
        <taxon>Crustacea</taxon>
        <taxon>Multicrustacea</taxon>
        <taxon>Malacostraca</taxon>
        <taxon>Eumalacostraca</taxon>
        <taxon>Eucarida</taxon>
        <taxon>Decapoda</taxon>
        <taxon>Pleocyemata</taxon>
        <taxon>Caridea</taxon>
        <taxon>Atyoidea</taxon>
        <taxon>Atyidae</taxon>
        <taxon>Halocaridina</taxon>
    </lineage>
</organism>
<feature type="domain" description="CUB" evidence="5">
    <location>
        <begin position="85"/>
        <end position="193"/>
    </location>
</feature>
<evidence type="ECO:0000256" key="4">
    <source>
        <dbReference type="SAM" id="SignalP"/>
    </source>
</evidence>
<dbReference type="InterPro" id="IPR000859">
    <property type="entry name" value="CUB_dom"/>
</dbReference>
<dbReference type="PROSITE" id="PS01180">
    <property type="entry name" value="CUB"/>
    <property type="match status" value="1"/>
</dbReference>
<comment type="caution">
    <text evidence="2">Lacks conserved residue(s) required for the propagation of feature annotation.</text>
</comment>
<dbReference type="AlphaFoldDB" id="A0AAN9A467"/>
<dbReference type="Proteomes" id="UP001381693">
    <property type="component" value="Unassembled WGS sequence"/>
</dbReference>
<feature type="signal peptide" evidence="4">
    <location>
        <begin position="1"/>
        <end position="21"/>
    </location>
</feature>
<comment type="caution">
    <text evidence="6">The sequence shown here is derived from an EMBL/GenBank/DDBJ whole genome shotgun (WGS) entry which is preliminary data.</text>
</comment>
<feature type="region of interest" description="Disordered" evidence="3">
    <location>
        <begin position="24"/>
        <end position="63"/>
    </location>
</feature>
<dbReference type="InterPro" id="IPR035914">
    <property type="entry name" value="Sperma_CUB_dom_sf"/>
</dbReference>
<sequence length="244" mass="26534">MRNMAFGKWILVLALVSMAFSDKQPGRNGKPVHKIPPKGQSQKTKPQQNKKPNQGSDNSGGNYFLHLNDNLTQTLVTRLSAGPECGDFYLGDGEEGILYSGTDTSPLNCISTIQGPDGTTISIMCPHFDLSTRGCRKESLIVSDVSAGTEETFCGRDGPFLTTTGPYLELQHSRVKLRRKQCTGGFMCSISVGKVPSVIGQCGEYTLGENQFSIIFSNNDGGKTRCRYKLQVRLEIAAAVCVIK</sequence>
<reference evidence="6 7" key="1">
    <citation type="submission" date="2023-11" db="EMBL/GenBank/DDBJ databases">
        <title>Halocaridina rubra genome assembly.</title>
        <authorList>
            <person name="Smith C."/>
        </authorList>
    </citation>
    <scope>NUCLEOTIDE SEQUENCE [LARGE SCALE GENOMIC DNA]</scope>
    <source>
        <strain evidence="6">EP-1</strain>
        <tissue evidence="6">Whole</tissue>
    </source>
</reference>
<proteinExistence type="predicted"/>
<accession>A0AAN9A467</accession>
<dbReference type="EMBL" id="JAXCGZ010011612">
    <property type="protein sequence ID" value="KAK7074408.1"/>
    <property type="molecule type" value="Genomic_DNA"/>
</dbReference>
<evidence type="ECO:0000313" key="7">
    <source>
        <dbReference type="Proteomes" id="UP001381693"/>
    </source>
</evidence>
<evidence type="ECO:0000313" key="6">
    <source>
        <dbReference type="EMBL" id="KAK7074408.1"/>
    </source>
</evidence>